<accession>A0A8J6E3W0</accession>
<evidence type="ECO:0000313" key="1">
    <source>
        <dbReference type="EMBL" id="KAG9461770.1"/>
    </source>
</evidence>
<organism evidence="1 2">
    <name type="scientific">Eleutherodactylus coqui</name>
    <name type="common">Puerto Rican coqui</name>
    <dbReference type="NCBI Taxonomy" id="57060"/>
    <lineage>
        <taxon>Eukaryota</taxon>
        <taxon>Metazoa</taxon>
        <taxon>Chordata</taxon>
        <taxon>Craniata</taxon>
        <taxon>Vertebrata</taxon>
        <taxon>Euteleostomi</taxon>
        <taxon>Amphibia</taxon>
        <taxon>Batrachia</taxon>
        <taxon>Anura</taxon>
        <taxon>Neobatrachia</taxon>
        <taxon>Hyloidea</taxon>
        <taxon>Eleutherodactylidae</taxon>
        <taxon>Eleutherodactylinae</taxon>
        <taxon>Eleutherodactylus</taxon>
        <taxon>Eleutherodactylus</taxon>
    </lineage>
</organism>
<proteinExistence type="predicted"/>
<dbReference type="EMBL" id="WNTK01016734">
    <property type="protein sequence ID" value="KAG9461770.1"/>
    <property type="molecule type" value="Genomic_DNA"/>
</dbReference>
<dbReference type="Proteomes" id="UP000770717">
    <property type="component" value="Unassembled WGS sequence"/>
</dbReference>
<name>A0A8J6E3W0_ELECQ</name>
<comment type="caution">
    <text evidence="1">The sequence shown here is derived from an EMBL/GenBank/DDBJ whole genome shotgun (WGS) entry which is preliminary data.</text>
</comment>
<keyword evidence="2" id="KW-1185">Reference proteome</keyword>
<sequence>MTRLSSSTFFGTPGGLEYVVCVRVQRANDAALLNPGNSRPKSSFRLNSEIYRLRDFKCGSKGTVRLAAQAKTSNKKQPFH</sequence>
<reference evidence="1" key="1">
    <citation type="thesis" date="2020" institute="ProQuest LLC" country="789 East Eisenhower Parkway, Ann Arbor, MI, USA">
        <title>Comparative Genomics and Chromosome Evolution.</title>
        <authorList>
            <person name="Mudd A.B."/>
        </authorList>
    </citation>
    <scope>NUCLEOTIDE SEQUENCE</scope>
    <source>
        <strain evidence="1">HN-11 Male</strain>
        <tissue evidence="1">Kidney and liver</tissue>
    </source>
</reference>
<gene>
    <name evidence="1" type="ORF">GDO78_015799</name>
</gene>
<protein>
    <submittedName>
        <fullName evidence="1">Uncharacterized protein</fullName>
    </submittedName>
</protein>
<dbReference type="AlphaFoldDB" id="A0A8J6E3W0"/>
<evidence type="ECO:0000313" key="2">
    <source>
        <dbReference type="Proteomes" id="UP000770717"/>
    </source>
</evidence>